<proteinExistence type="predicted"/>
<protein>
    <submittedName>
        <fullName evidence="1">Uncharacterized protein</fullName>
    </submittedName>
</protein>
<accession>A0A4S2MYH1</accession>
<dbReference type="Proteomes" id="UP000298138">
    <property type="component" value="Unassembled WGS sequence"/>
</dbReference>
<name>A0A4S2MYH1_9PEZI</name>
<evidence type="ECO:0000313" key="1">
    <source>
        <dbReference type="EMBL" id="TGZ81812.1"/>
    </source>
</evidence>
<dbReference type="AlphaFoldDB" id="A0A4S2MYH1"/>
<sequence>MGHDGIMFGQFIMFSIHKAQECNKHSLLPAVVVSKRFTILRAILCLGYADMWWLGSSSDGFPRWRLRRRNYLLVIGRISNFGGYVSYCPSHWLWAPRSRADPLAQISASTCLLEFGLERWSGLQAVAAL</sequence>
<gene>
    <name evidence="1" type="ORF">EX30DRAFT_234050</name>
</gene>
<reference evidence="1 2" key="1">
    <citation type="submission" date="2019-04" db="EMBL/GenBank/DDBJ databases">
        <title>Comparative genomics and transcriptomics to analyze fruiting body development in filamentous ascomycetes.</title>
        <authorList>
            <consortium name="DOE Joint Genome Institute"/>
            <person name="Lutkenhaus R."/>
            <person name="Traeger S."/>
            <person name="Breuer J."/>
            <person name="Kuo A."/>
            <person name="Lipzen A."/>
            <person name="Pangilinan J."/>
            <person name="Dilworth D."/>
            <person name="Sandor L."/>
            <person name="Poggeler S."/>
            <person name="Barry K."/>
            <person name="Grigoriev I.V."/>
            <person name="Nowrousian M."/>
        </authorList>
    </citation>
    <scope>NUCLEOTIDE SEQUENCE [LARGE SCALE GENOMIC DNA]</scope>
    <source>
        <strain evidence="1 2">CBS 389.68</strain>
    </source>
</reference>
<organism evidence="1 2">
    <name type="scientific">Ascodesmis nigricans</name>
    <dbReference type="NCBI Taxonomy" id="341454"/>
    <lineage>
        <taxon>Eukaryota</taxon>
        <taxon>Fungi</taxon>
        <taxon>Dikarya</taxon>
        <taxon>Ascomycota</taxon>
        <taxon>Pezizomycotina</taxon>
        <taxon>Pezizomycetes</taxon>
        <taxon>Pezizales</taxon>
        <taxon>Ascodesmidaceae</taxon>
        <taxon>Ascodesmis</taxon>
    </lineage>
</organism>
<keyword evidence="2" id="KW-1185">Reference proteome</keyword>
<dbReference type="EMBL" id="ML220117">
    <property type="protein sequence ID" value="TGZ81812.1"/>
    <property type="molecule type" value="Genomic_DNA"/>
</dbReference>
<evidence type="ECO:0000313" key="2">
    <source>
        <dbReference type="Proteomes" id="UP000298138"/>
    </source>
</evidence>
<dbReference type="InParanoid" id="A0A4S2MYH1"/>